<feature type="transmembrane region" description="Helical" evidence="2">
    <location>
        <begin position="49"/>
        <end position="70"/>
    </location>
</feature>
<evidence type="ECO:0000313" key="3">
    <source>
        <dbReference type="EMBL" id="KAF6492524.1"/>
    </source>
</evidence>
<dbReference type="Gene3D" id="3.40.720.10">
    <property type="entry name" value="Alkaline Phosphatase, subunit A"/>
    <property type="match status" value="2"/>
</dbReference>
<dbReference type="Pfam" id="PF14707">
    <property type="entry name" value="Sulfatase_C"/>
    <property type="match status" value="1"/>
</dbReference>
<dbReference type="AlphaFoldDB" id="A0A7J8J6Q3"/>
<keyword evidence="2" id="KW-0472">Membrane</keyword>
<dbReference type="Proteomes" id="UP000550707">
    <property type="component" value="Unassembled WGS sequence"/>
</dbReference>
<protein>
    <recommendedName>
        <fullName evidence="5">Arylsulfatase F</fullName>
    </recommendedName>
</protein>
<dbReference type="PANTHER" id="PTHR42693">
    <property type="entry name" value="ARYLSULFATASE FAMILY MEMBER"/>
    <property type="match status" value="1"/>
</dbReference>
<dbReference type="Gene3D" id="3.30.1120.10">
    <property type="match status" value="1"/>
</dbReference>
<dbReference type="InParanoid" id="A0A7J8J6Q3"/>
<evidence type="ECO:0008006" key="5">
    <source>
        <dbReference type="Google" id="ProtNLM"/>
    </source>
</evidence>
<keyword evidence="2" id="KW-0812">Transmembrane</keyword>
<name>A0A7J8J6Q3_MOLMO</name>
<reference evidence="3 4" key="1">
    <citation type="journal article" date="2020" name="Nature">
        <title>Six reference-quality genomes reveal evolution of bat adaptations.</title>
        <authorList>
            <person name="Jebb D."/>
            <person name="Huang Z."/>
            <person name="Pippel M."/>
            <person name="Hughes G.M."/>
            <person name="Lavrichenko K."/>
            <person name="Devanna P."/>
            <person name="Winkler S."/>
            <person name="Jermiin L.S."/>
            <person name="Skirmuntt E.C."/>
            <person name="Katzourakis A."/>
            <person name="Burkitt-Gray L."/>
            <person name="Ray D.A."/>
            <person name="Sullivan K.A.M."/>
            <person name="Roscito J.G."/>
            <person name="Kirilenko B.M."/>
            <person name="Davalos L.M."/>
            <person name="Corthals A.P."/>
            <person name="Power M.L."/>
            <person name="Jones G."/>
            <person name="Ransome R.D."/>
            <person name="Dechmann D.K.N."/>
            <person name="Locatelli A.G."/>
            <person name="Puechmaille S.J."/>
            <person name="Fedrigo O."/>
            <person name="Jarvis E.D."/>
            <person name="Hiller M."/>
            <person name="Vernes S.C."/>
            <person name="Myers E.W."/>
            <person name="Teeling E.C."/>
        </authorList>
    </citation>
    <scope>NUCLEOTIDE SEQUENCE [LARGE SCALE GENOMIC DNA]</scope>
    <source>
        <strain evidence="3">MMolMol1</strain>
        <tissue evidence="3">Muscle</tissue>
    </source>
</reference>
<evidence type="ECO:0000256" key="1">
    <source>
        <dbReference type="ARBA" id="ARBA00008779"/>
    </source>
</evidence>
<dbReference type="EMBL" id="JACASF010000002">
    <property type="protein sequence ID" value="KAF6492524.1"/>
    <property type="molecule type" value="Genomic_DNA"/>
</dbReference>
<comment type="caution">
    <text evidence="3">The sequence shown here is derived from an EMBL/GenBank/DDBJ whole genome shotgun (WGS) entry which is preliminary data.</text>
</comment>
<dbReference type="InterPro" id="IPR050738">
    <property type="entry name" value="Sulfatase"/>
</dbReference>
<accession>A0A7J8J6Q3</accession>
<keyword evidence="4" id="KW-1185">Reference proteome</keyword>
<evidence type="ECO:0000313" key="4">
    <source>
        <dbReference type="Proteomes" id="UP000550707"/>
    </source>
</evidence>
<dbReference type="Gene3D" id="1.10.287.550">
    <property type="entry name" value="Helix hairpin bin"/>
    <property type="match status" value="1"/>
</dbReference>
<proteinExistence type="inferred from homology"/>
<dbReference type="GO" id="GO:0004065">
    <property type="term" value="F:arylsulfatase activity"/>
    <property type="evidence" value="ECO:0007669"/>
    <property type="project" value="TreeGrafter"/>
</dbReference>
<sequence length="296" mass="33579">MPFTLVEPCWPDPSRDTELAVNHKVWLIEQLVLVAAFTLTVGKLSRLIWVPWSLILFMVLLICLLSYSWLSSYTSSLYWDCVLMREHKITEQPMKAARAGSIMVKEAILFFERSRHHEGPFLLFYSFLHVQVPLPTTKDFIGTSKQIFAVIDDLGLRNHTFVYFASDHTGYVAMPSMVDGVRYTKPPGAQACYETQLCQCVGKNVTYHDPPLLFNLSRDPSESTPLTNDTEPLYDLMISTVADALMEHKKSITPVELQLGTELNHERVSLKSCCGVFPFCLCDKEEGEGNIMRSSN</sequence>
<dbReference type="SUPFAM" id="SSF53649">
    <property type="entry name" value="Alkaline phosphatase-like"/>
    <property type="match status" value="1"/>
</dbReference>
<gene>
    <name evidence="3" type="ORF">HJG59_009711</name>
</gene>
<dbReference type="PANTHER" id="PTHR42693:SF2">
    <property type="entry name" value="ARYLSULFATASE F"/>
    <property type="match status" value="1"/>
</dbReference>
<keyword evidence="2" id="KW-1133">Transmembrane helix</keyword>
<organism evidence="3 4">
    <name type="scientific">Molossus molossus</name>
    <name type="common">Pallas' mastiff bat</name>
    <name type="synonym">Vespertilio molossus</name>
    <dbReference type="NCBI Taxonomy" id="27622"/>
    <lineage>
        <taxon>Eukaryota</taxon>
        <taxon>Metazoa</taxon>
        <taxon>Chordata</taxon>
        <taxon>Craniata</taxon>
        <taxon>Vertebrata</taxon>
        <taxon>Euteleostomi</taxon>
        <taxon>Mammalia</taxon>
        <taxon>Eutheria</taxon>
        <taxon>Laurasiatheria</taxon>
        <taxon>Chiroptera</taxon>
        <taxon>Yangochiroptera</taxon>
        <taxon>Molossidae</taxon>
        <taxon>Molossus</taxon>
    </lineage>
</organism>
<evidence type="ECO:0000256" key="2">
    <source>
        <dbReference type="SAM" id="Phobius"/>
    </source>
</evidence>
<dbReference type="InterPro" id="IPR017850">
    <property type="entry name" value="Alkaline_phosphatase_core_sf"/>
</dbReference>
<comment type="similarity">
    <text evidence="1">Belongs to the sulfatase family.</text>
</comment>